<reference evidence="1 2" key="1">
    <citation type="submission" date="2019-12" db="EMBL/GenBank/DDBJ databases">
        <title>Comparative genomics gives insights into the taxonomy of the Azoarcus-Aromatoleum group and reveals separate origins of nif in the plant-associated Azoarcus and non-plant-associated Aromatoleum sub-groups.</title>
        <authorList>
            <person name="Lafos M."/>
            <person name="Maluk M."/>
            <person name="Batista M."/>
            <person name="Junghare M."/>
            <person name="Carmona M."/>
            <person name="Faoro H."/>
            <person name="Cruz L.M."/>
            <person name="Battistoni F."/>
            <person name="De Souza E."/>
            <person name="Pedrosa F."/>
            <person name="Chen W.-M."/>
            <person name="Poole P.S."/>
            <person name="Dixon R.A."/>
            <person name="James E.K."/>
        </authorList>
    </citation>
    <scope>NUCLEOTIDE SEQUENCE [LARGE SCALE GENOMIC DNA]</scope>
    <source>
        <strain evidence="1 2">PbN1</strain>
    </source>
</reference>
<comment type="caution">
    <text evidence="1">The sequence shown here is derived from an EMBL/GenBank/DDBJ whole genome shotgun (WGS) entry which is preliminary data.</text>
</comment>
<protein>
    <submittedName>
        <fullName evidence="1">Uncharacterized protein</fullName>
    </submittedName>
</protein>
<organism evidence="1 2">
    <name type="scientific">Aromatoleum bremense</name>
    <dbReference type="NCBI Taxonomy" id="76115"/>
    <lineage>
        <taxon>Bacteria</taxon>
        <taxon>Pseudomonadati</taxon>
        <taxon>Pseudomonadota</taxon>
        <taxon>Betaproteobacteria</taxon>
        <taxon>Rhodocyclales</taxon>
        <taxon>Rhodocyclaceae</taxon>
        <taxon>Aromatoleum</taxon>
    </lineage>
</organism>
<accession>A0ABX1P0T4</accession>
<feature type="non-terminal residue" evidence="1">
    <location>
        <position position="1"/>
    </location>
</feature>
<dbReference type="Proteomes" id="UP000633943">
    <property type="component" value="Unassembled WGS sequence"/>
</dbReference>
<proteinExistence type="predicted"/>
<sequence>RRRVVSPFPSRHALAPFQGRSRGHRWGKATTYPAVRISGARSPRSALVSVTDTPWYHVVSRCVRRAFLCGADAHSGKSFEHRCGWIVERLMQQFGSAVGAPAPLTALCAARQVKYLRGMAVAKGVFGRRAA</sequence>
<evidence type="ECO:0000313" key="2">
    <source>
        <dbReference type="Proteomes" id="UP000633943"/>
    </source>
</evidence>
<gene>
    <name evidence="1" type="ORF">GPA24_20665</name>
</gene>
<keyword evidence="2" id="KW-1185">Reference proteome</keyword>
<evidence type="ECO:0000313" key="1">
    <source>
        <dbReference type="EMBL" id="NMG17886.1"/>
    </source>
</evidence>
<name>A0ABX1P0T4_9RHOO</name>
<dbReference type="EMBL" id="WTVP01000171">
    <property type="protein sequence ID" value="NMG17886.1"/>
    <property type="molecule type" value="Genomic_DNA"/>
</dbReference>